<feature type="binding site" evidence="7">
    <location>
        <position position="126"/>
    </location>
    <ligand>
        <name>S-adenosyl-L-methionine</name>
        <dbReference type="ChEBI" id="CHEBI:59789"/>
    </ligand>
</feature>
<dbReference type="InterPro" id="IPR020596">
    <property type="entry name" value="rRNA_Ade_Mease_Trfase_CS"/>
</dbReference>
<dbReference type="InterPro" id="IPR020598">
    <property type="entry name" value="rRNA_Ade_methylase_Trfase_N"/>
</dbReference>
<keyword evidence="2" id="KW-0698">rRNA processing</keyword>
<evidence type="ECO:0000256" key="3">
    <source>
        <dbReference type="ARBA" id="ARBA00022603"/>
    </source>
</evidence>
<evidence type="ECO:0000313" key="10">
    <source>
        <dbReference type="Proteomes" id="UP001221217"/>
    </source>
</evidence>
<evidence type="ECO:0000256" key="4">
    <source>
        <dbReference type="ARBA" id="ARBA00022679"/>
    </source>
</evidence>
<keyword evidence="6 7" id="KW-0694">RNA-binding</keyword>
<feature type="binding site" evidence="7">
    <location>
        <position position="58"/>
    </location>
    <ligand>
        <name>S-adenosyl-L-methionine</name>
        <dbReference type="ChEBI" id="CHEBI:59789"/>
    </ligand>
</feature>
<gene>
    <name evidence="9" type="primary">rsmA</name>
    <name evidence="9" type="ORF">PQJ61_02225</name>
</gene>
<feature type="binding site" evidence="7">
    <location>
        <position position="104"/>
    </location>
    <ligand>
        <name>S-adenosyl-L-methionine</name>
        <dbReference type="ChEBI" id="CHEBI:59789"/>
    </ligand>
</feature>
<sequence>MEYPINYDSPAELREFLESANLSMKKRFGQNFLVNKGGREKIISFLRFSADDSVWEIGPGLGAMTWHLLEGGADVRAFEIDHGFIGQLKEFYGEIPNFSLTEGDFLKNFKKMRDDASASPDYILGNLPYVSGSVMIAEIVRSAIKPSGMVFTLQKEVGHRMAAEPGGKEYSGFSLVCQSKYDVFLRGELKPGSFYPRPAVQSVIVEMRPHNRFEPEDANIYYDLIDDLFLSRRKKISNNLVSGKLASKIGKQAASEALKSSGIDGGRRAETLSVADVELLSRTFAEFAK</sequence>
<dbReference type="Gene3D" id="3.40.50.150">
    <property type="entry name" value="Vaccinia Virus protein VP39"/>
    <property type="match status" value="1"/>
</dbReference>
<dbReference type="SMART" id="SM00650">
    <property type="entry name" value="rADc"/>
    <property type="match status" value="1"/>
</dbReference>
<evidence type="ECO:0000256" key="2">
    <source>
        <dbReference type="ARBA" id="ARBA00022552"/>
    </source>
</evidence>
<dbReference type="AlphaFoldDB" id="A0AAJ1IG49"/>
<keyword evidence="5 7" id="KW-0949">S-adenosyl-L-methionine</keyword>
<dbReference type="EMBL" id="JAQQAL010000008">
    <property type="protein sequence ID" value="MDC7225561.1"/>
    <property type="molecule type" value="Genomic_DNA"/>
</dbReference>
<dbReference type="PROSITE" id="PS51689">
    <property type="entry name" value="SAM_RNA_A_N6_MT"/>
    <property type="match status" value="1"/>
</dbReference>
<reference evidence="9 10" key="1">
    <citation type="submission" date="2022-12" db="EMBL/GenBank/DDBJ databases">
        <title>Metagenome assembled genome from gulf of manar.</title>
        <authorList>
            <person name="Kohli P."/>
            <person name="Pk S."/>
            <person name="Venkata Ramana C."/>
            <person name="Sasikala C."/>
        </authorList>
    </citation>
    <scope>NUCLEOTIDE SEQUENCE [LARGE SCALE GENOMIC DNA]</scope>
    <source>
        <strain evidence="9">JB008</strain>
    </source>
</reference>
<accession>A0AAJ1IG49</accession>
<keyword evidence="4 7" id="KW-0808">Transferase</keyword>
<dbReference type="Pfam" id="PF00398">
    <property type="entry name" value="RrnaAD"/>
    <property type="match status" value="1"/>
</dbReference>
<dbReference type="GO" id="GO:0003723">
    <property type="term" value="F:RNA binding"/>
    <property type="evidence" value="ECO:0007669"/>
    <property type="project" value="UniProtKB-UniRule"/>
</dbReference>
<dbReference type="PANTHER" id="PTHR11727">
    <property type="entry name" value="DIMETHYLADENOSINE TRANSFERASE"/>
    <property type="match status" value="1"/>
</dbReference>
<comment type="caution">
    <text evidence="9">The sequence shown here is derived from an EMBL/GenBank/DDBJ whole genome shotgun (WGS) entry which is preliminary data.</text>
</comment>
<name>A0AAJ1IG49_9SPIO</name>
<dbReference type="EC" id="2.1.1.182" evidence="9"/>
<dbReference type="Proteomes" id="UP001221217">
    <property type="component" value="Unassembled WGS sequence"/>
</dbReference>
<keyword evidence="3 7" id="KW-0489">Methyltransferase</keyword>
<feature type="domain" description="Ribosomal RNA adenine methylase transferase N-terminal" evidence="8">
    <location>
        <begin position="38"/>
        <end position="211"/>
    </location>
</feature>
<dbReference type="PROSITE" id="PS01131">
    <property type="entry name" value="RRNA_A_DIMETH"/>
    <property type="match status" value="1"/>
</dbReference>
<proteinExistence type="inferred from homology"/>
<dbReference type="InterPro" id="IPR029063">
    <property type="entry name" value="SAM-dependent_MTases_sf"/>
</dbReference>
<evidence type="ECO:0000259" key="8">
    <source>
        <dbReference type="SMART" id="SM00650"/>
    </source>
</evidence>
<dbReference type="GO" id="GO:0005829">
    <property type="term" value="C:cytosol"/>
    <property type="evidence" value="ECO:0007669"/>
    <property type="project" value="TreeGrafter"/>
</dbReference>
<dbReference type="GO" id="GO:0052908">
    <property type="term" value="F:16S rRNA (adenine(1518)-N(6)/adenine(1519)-N(6))-dimethyltransferase activity"/>
    <property type="evidence" value="ECO:0007669"/>
    <property type="project" value="UniProtKB-EC"/>
</dbReference>
<evidence type="ECO:0000256" key="6">
    <source>
        <dbReference type="ARBA" id="ARBA00022884"/>
    </source>
</evidence>
<feature type="binding site" evidence="7">
    <location>
        <position position="79"/>
    </location>
    <ligand>
        <name>S-adenosyl-L-methionine</name>
        <dbReference type="ChEBI" id="CHEBI:59789"/>
    </ligand>
</feature>
<dbReference type="PANTHER" id="PTHR11727:SF7">
    <property type="entry name" value="DIMETHYLADENOSINE TRANSFERASE-RELATED"/>
    <property type="match status" value="1"/>
</dbReference>
<evidence type="ECO:0000256" key="1">
    <source>
        <dbReference type="ARBA" id="ARBA00022490"/>
    </source>
</evidence>
<dbReference type="SUPFAM" id="SSF53335">
    <property type="entry name" value="S-adenosyl-L-methionine-dependent methyltransferases"/>
    <property type="match status" value="1"/>
</dbReference>
<feature type="binding site" evidence="7">
    <location>
        <position position="33"/>
    </location>
    <ligand>
        <name>S-adenosyl-L-methionine</name>
        <dbReference type="ChEBI" id="CHEBI:59789"/>
    </ligand>
</feature>
<evidence type="ECO:0000313" key="9">
    <source>
        <dbReference type="EMBL" id="MDC7225561.1"/>
    </source>
</evidence>
<feature type="binding site" evidence="7">
    <location>
        <position position="31"/>
    </location>
    <ligand>
        <name>S-adenosyl-L-methionine</name>
        <dbReference type="ChEBI" id="CHEBI:59789"/>
    </ligand>
</feature>
<comment type="similarity">
    <text evidence="7">Belongs to the class I-like SAM-binding methyltransferase superfamily. rRNA adenine N(6)-methyltransferase family.</text>
</comment>
<dbReference type="InterPro" id="IPR001737">
    <property type="entry name" value="KsgA/Erm"/>
</dbReference>
<dbReference type="Gene3D" id="1.10.8.100">
    <property type="entry name" value="Ribosomal RNA adenine dimethylase-like, domain 2"/>
    <property type="match status" value="1"/>
</dbReference>
<evidence type="ECO:0000256" key="7">
    <source>
        <dbReference type="PROSITE-ProRule" id="PRU01026"/>
    </source>
</evidence>
<organism evidence="9 10">
    <name type="scientific">Candidatus Thalassospirochaeta sargassi</name>
    <dbReference type="NCBI Taxonomy" id="3119039"/>
    <lineage>
        <taxon>Bacteria</taxon>
        <taxon>Pseudomonadati</taxon>
        <taxon>Spirochaetota</taxon>
        <taxon>Spirochaetia</taxon>
        <taxon>Spirochaetales</taxon>
        <taxon>Spirochaetaceae</taxon>
        <taxon>Candidatus Thalassospirochaeta</taxon>
    </lineage>
</organism>
<dbReference type="InterPro" id="IPR023165">
    <property type="entry name" value="rRNA_Ade_diMease-like_C"/>
</dbReference>
<evidence type="ECO:0000256" key="5">
    <source>
        <dbReference type="ARBA" id="ARBA00022691"/>
    </source>
</evidence>
<protein>
    <submittedName>
        <fullName evidence="9">16S rRNA (Adenine(1518)-N(6)/adenine(1519)-N(6))-dimethyltransferase RsmA</fullName>
        <ecNumber evidence="9">2.1.1.182</ecNumber>
    </submittedName>
</protein>
<dbReference type="InterPro" id="IPR011530">
    <property type="entry name" value="rRNA_adenine_dimethylase"/>
</dbReference>
<keyword evidence="1" id="KW-0963">Cytoplasm</keyword>
<dbReference type="NCBIfam" id="TIGR00755">
    <property type="entry name" value="ksgA"/>
    <property type="match status" value="1"/>
</dbReference>